<feature type="transmembrane region" description="Helical" evidence="1">
    <location>
        <begin position="160"/>
        <end position="183"/>
    </location>
</feature>
<evidence type="ECO:0008006" key="4">
    <source>
        <dbReference type="Google" id="ProtNLM"/>
    </source>
</evidence>
<evidence type="ECO:0000313" key="3">
    <source>
        <dbReference type="Proteomes" id="UP000053201"/>
    </source>
</evidence>
<accession>A0A0L0HGW6</accession>
<feature type="transmembrane region" description="Helical" evidence="1">
    <location>
        <begin position="106"/>
        <end position="123"/>
    </location>
</feature>
<dbReference type="VEuPathDB" id="FungiDB:SPPG_04447"/>
<keyword evidence="3" id="KW-1185">Reference proteome</keyword>
<dbReference type="EMBL" id="KQ257456">
    <property type="protein sequence ID" value="KND00105.1"/>
    <property type="molecule type" value="Genomic_DNA"/>
</dbReference>
<name>A0A0L0HGW6_SPIPD</name>
<keyword evidence="1" id="KW-0812">Transmembrane</keyword>
<gene>
    <name evidence="2" type="ORF">SPPG_04447</name>
</gene>
<protein>
    <recommendedName>
        <fullName evidence="4">Altered inheritance of mitochondria protein 11</fullName>
    </recommendedName>
</protein>
<dbReference type="RefSeq" id="XP_016608144.1">
    <property type="nucleotide sequence ID" value="XM_016752681.1"/>
</dbReference>
<dbReference type="InParanoid" id="A0A0L0HGW6"/>
<dbReference type="AlphaFoldDB" id="A0A0L0HGW6"/>
<keyword evidence="1" id="KW-0472">Membrane</keyword>
<organism evidence="2 3">
    <name type="scientific">Spizellomyces punctatus (strain DAOM BR117)</name>
    <dbReference type="NCBI Taxonomy" id="645134"/>
    <lineage>
        <taxon>Eukaryota</taxon>
        <taxon>Fungi</taxon>
        <taxon>Fungi incertae sedis</taxon>
        <taxon>Chytridiomycota</taxon>
        <taxon>Chytridiomycota incertae sedis</taxon>
        <taxon>Chytridiomycetes</taxon>
        <taxon>Spizellomycetales</taxon>
        <taxon>Spizellomycetaceae</taxon>
        <taxon>Spizellomyces</taxon>
    </lineage>
</organism>
<evidence type="ECO:0000256" key="1">
    <source>
        <dbReference type="SAM" id="Phobius"/>
    </source>
</evidence>
<keyword evidence="1" id="KW-1133">Transmembrane helix</keyword>
<dbReference type="Proteomes" id="UP000053201">
    <property type="component" value="Unassembled WGS sequence"/>
</dbReference>
<dbReference type="OrthoDB" id="2133213at2759"/>
<evidence type="ECO:0000313" key="2">
    <source>
        <dbReference type="EMBL" id="KND00105.1"/>
    </source>
</evidence>
<reference evidence="2 3" key="1">
    <citation type="submission" date="2009-08" db="EMBL/GenBank/DDBJ databases">
        <title>The Genome Sequence of Spizellomyces punctatus strain DAOM BR117.</title>
        <authorList>
            <consortium name="The Broad Institute Genome Sequencing Platform"/>
            <person name="Russ C."/>
            <person name="Cuomo C."/>
            <person name="Shea T."/>
            <person name="Young S.K."/>
            <person name="Zeng Q."/>
            <person name="Koehrsen M."/>
            <person name="Haas B."/>
            <person name="Borodovsky M."/>
            <person name="Guigo R."/>
            <person name="Alvarado L."/>
            <person name="Berlin A."/>
            <person name="Bochicchio J."/>
            <person name="Borenstein D."/>
            <person name="Chapman S."/>
            <person name="Chen Z."/>
            <person name="Engels R."/>
            <person name="Freedman E."/>
            <person name="Gellesch M."/>
            <person name="Goldberg J."/>
            <person name="Griggs A."/>
            <person name="Gujja S."/>
            <person name="Heiman D."/>
            <person name="Hepburn T."/>
            <person name="Howarth C."/>
            <person name="Jen D."/>
            <person name="Larson L."/>
            <person name="Lewis B."/>
            <person name="Mehta T."/>
            <person name="Park D."/>
            <person name="Pearson M."/>
            <person name="Roberts A."/>
            <person name="Saif S."/>
            <person name="Shenoy N."/>
            <person name="Sisk P."/>
            <person name="Stolte C."/>
            <person name="Sykes S."/>
            <person name="Thomson T."/>
            <person name="Walk T."/>
            <person name="White J."/>
            <person name="Yandava C."/>
            <person name="Burger G."/>
            <person name="Gray M.W."/>
            <person name="Holland P.W.H."/>
            <person name="King N."/>
            <person name="Lang F.B.F."/>
            <person name="Roger A.J."/>
            <person name="Ruiz-Trillo I."/>
            <person name="Lander E."/>
            <person name="Nusbaum C."/>
        </authorList>
    </citation>
    <scope>NUCLEOTIDE SEQUENCE [LARGE SCALE GENOMIC DNA]</scope>
    <source>
        <strain evidence="2 3">DAOM BR117</strain>
    </source>
</reference>
<sequence length="267" mass="29203">MASSDRQQESPSRPSRWWTWAWRRPASDDAVIPWLAAKDEQNSRSIASTIVASPPISATPAPLQRPAAVPSSPSITASVESVSKSTPVEPTVVPESGTGFMRYNKYIIGAASIAAFSSMMYTIHQRTKGKMRIPLQELIDNPAAAAANPKLAAYMFAGRAFGTATILVLTGTAGVAMTVASVMDVNNLKEFSIRMREIMAARFPRLKGSDEEQDKKFDPATYEFLKEVADDVEREEQEGEWREGPGHAIIGSRVRRELGPLSRHGLN</sequence>
<proteinExistence type="predicted"/>
<dbReference type="GeneID" id="27687892"/>